<dbReference type="InterPro" id="IPR046075">
    <property type="entry name" value="DUF6093"/>
</dbReference>
<sequence>MTTEDAALAAGRAMAETRMRETVRLLRPGADVYDPGTGQTTTSSTELHSGQARVKPVEAIGEAVQAGDREVSLRRYEIALPWATVPAQPVQPGDLVEVLTSPDPRMAGLVLHVTGTQYSAAATAWRLSGEDRS</sequence>
<comment type="caution">
    <text evidence="2">The sequence shown here is derived from an EMBL/GenBank/DDBJ whole genome shotgun (WGS) entry which is preliminary data.</text>
</comment>
<protein>
    <submittedName>
        <fullName evidence="2">Uncharacterized protein</fullName>
    </submittedName>
</protein>
<keyword evidence="3" id="KW-1185">Reference proteome</keyword>
<accession>A0A7W7WH68</accession>
<proteinExistence type="predicted"/>
<dbReference type="AlphaFoldDB" id="A0A7W7WH68"/>
<dbReference type="Proteomes" id="UP000573327">
    <property type="component" value="Unassembled WGS sequence"/>
</dbReference>
<feature type="compositionally biased region" description="Polar residues" evidence="1">
    <location>
        <begin position="37"/>
        <end position="48"/>
    </location>
</feature>
<feature type="region of interest" description="Disordered" evidence="1">
    <location>
        <begin position="28"/>
        <end position="52"/>
    </location>
</feature>
<dbReference type="Pfam" id="PF19586">
    <property type="entry name" value="DUF6093"/>
    <property type="match status" value="1"/>
</dbReference>
<evidence type="ECO:0000313" key="3">
    <source>
        <dbReference type="Proteomes" id="UP000573327"/>
    </source>
</evidence>
<name>A0A7W7WH68_9ACTN</name>
<dbReference type="EMBL" id="JACHJR010000001">
    <property type="protein sequence ID" value="MBB4946828.1"/>
    <property type="molecule type" value="Genomic_DNA"/>
</dbReference>
<evidence type="ECO:0000313" key="2">
    <source>
        <dbReference type="EMBL" id="MBB4946828.1"/>
    </source>
</evidence>
<dbReference type="RefSeq" id="WP_184914088.1">
    <property type="nucleotide sequence ID" value="NZ_JACHJR010000001.1"/>
</dbReference>
<gene>
    <name evidence="2" type="ORF">F4556_002363</name>
</gene>
<organism evidence="2 3">
    <name type="scientific">Kitasatospora gansuensis</name>
    <dbReference type="NCBI Taxonomy" id="258050"/>
    <lineage>
        <taxon>Bacteria</taxon>
        <taxon>Bacillati</taxon>
        <taxon>Actinomycetota</taxon>
        <taxon>Actinomycetes</taxon>
        <taxon>Kitasatosporales</taxon>
        <taxon>Streptomycetaceae</taxon>
        <taxon>Kitasatospora</taxon>
    </lineage>
</organism>
<reference evidence="2 3" key="1">
    <citation type="submission" date="2020-08" db="EMBL/GenBank/DDBJ databases">
        <title>Sequencing the genomes of 1000 actinobacteria strains.</title>
        <authorList>
            <person name="Klenk H.-P."/>
        </authorList>
    </citation>
    <scope>NUCLEOTIDE SEQUENCE [LARGE SCALE GENOMIC DNA]</scope>
    <source>
        <strain evidence="2 3">DSM 44786</strain>
    </source>
</reference>
<evidence type="ECO:0000256" key="1">
    <source>
        <dbReference type="SAM" id="MobiDB-lite"/>
    </source>
</evidence>